<dbReference type="InterPro" id="IPR042188">
    <property type="entry name" value="MmgE/PrpD_sf_2"/>
</dbReference>
<dbReference type="Pfam" id="PF19305">
    <property type="entry name" value="MmgE_PrpD_C"/>
    <property type="match status" value="1"/>
</dbReference>
<proteinExistence type="inferred from homology"/>
<dbReference type="Gene3D" id="3.30.1330.120">
    <property type="entry name" value="2-methylcitrate dehydratase PrpD"/>
    <property type="match status" value="1"/>
</dbReference>
<sequence length="447" mass="45568">MVTNPAIRNMSGELAAALLAATLPPPAHAETLRTVFNVVHTAVGAAGHPIIDGVVRTHRSESGTVPVLGRGERLDQHAAALAVGTAAHLDDYDDTHLATVIHPGAACLGAGLAVGWTGDVTGADLVRAVGLGVEAQLRLGLALTEAHYDAGWHITGTCGVVGAAVTAGLLAGLDESGLTTAIGLAVSQTVGHREGFGSAVKPVNAGKAAANGVLSVLLARAGFTAPATSLDGPRGFFAVLTPAAAPEIVLGDFGTRWHLLDNTYKPYPCGIVSHPAIDAAVELHPELAGRRVTAAELRCHPLVPELTGNPDPVNGLQARFSTVHGVATGLLDGQVGLPQYSDERATAPEVAALRHAITVVPDAGCRRDEATLTVTLDDGSTHRGHVDHARGSLARPLTPEELADKGHRLAEPVLGDRAAGLAAAVHALPDAPTLKSLIDAATPEPTP</sequence>
<dbReference type="RefSeq" id="WP_260189398.1">
    <property type="nucleotide sequence ID" value="NZ_JAFFZE010000004.1"/>
</dbReference>
<gene>
    <name evidence="5" type="ORF">JT362_02770</name>
</gene>
<organism evidence="5 6">
    <name type="scientific">Actinophytocola gossypii</name>
    <dbReference type="NCBI Taxonomy" id="2812003"/>
    <lineage>
        <taxon>Bacteria</taxon>
        <taxon>Bacillati</taxon>
        <taxon>Actinomycetota</taxon>
        <taxon>Actinomycetes</taxon>
        <taxon>Pseudonocardiales</taxon>
        <taxon>Pseudonocardiaceae</taxon>
    </lineage>
</organism>
<protein>
    <submittedName>
        <fullName evidence="5">MmgE/PrpD family protein</fullName>
    </submittedName>
</protein>
<dbReference type="InterPro" id="IPR042183">
    <property type="entry name" value="MmgE/PrpD_sf_1"/>
</dbReference>
<evidence type="ECO:0000256" key="1">
    <source>
        <dbReference type="ARBA" id="ARBA00006174"/>
    </source>
</evidence>
<evidence type="ECO:0000256" key="2">
    <source>
        <dbReference type="SAM" id="SignalP"/>
    </source>
</evidence>
<dbReference type="EMBL" id="JAFFZE010000004">
    <property type="protein sequence ID" value="MCT2582045.1"/>
    <property type="molecule type" value="Genomic_DNA"/>
</dbReference>
<dbReference type="Gene3D" id="1.10.4100.10">
    <property type="entry name" value="2-methylcitrate dehydratase PrpD"/>
    <property type="match status" value="1"/>
</dbReference>
<feature type="chain" id="PRO_5045527148" evidence="2">
    <location>
        <begin position="30"/>
        <end position="447"/>
    </location>
</feature>
<keyword evidence="2" id="KW-0732">Signal</keyword>
<dbReference type="PANTHER" id="PTHR16943">
    <property type="entry name" value="2-METHYLCITRATE DEHYDRATASE-RELATED"/>
    <property type="match status" value="1"/>
</dbReference>
<dbReference type="PANTHER" id="PTHR16943:SF8">
    <property type="entry name" value="2-METHYLCITRATE DEHYDRATASE"/>
    <property type="match status" value="1"/>
</dbReference>
<dbReference type="InterPro" id="IPR045336">
    <property type="entry name" value="MmgE_PrpD_N"/>
</dbReference>
<dbReference type="InterPro" id="IPR005656">
    <property type="entry name" value="MmgE_PrpD"/>
</dbReference>
<evidence type="ECO:0000313" key="6">
    <source>
        <dbReference type="Proteomes" id="UP001156441"/>
    </source>
</evidence>
<feature type="domain" description="MmgE/PrpD C-terminal" evidence="4">
    <location>
        <begin position="267"/>
        <end position="418"/>
    </location>
</feature>
<dbReference type="InterPro" id="IPR045337">
    <property type="entry name" value="MmgE_PrpD_C"/>
</dbReference>
<evidence type="ECO:0000313" key="5">
    <source>
        <dbReference type="EMBL" id="MCT2582045.1"/>
    </source>
</evidence>
<feature type="signal peptide" evidence="2">
    <location>
        <begin position="1"/>
        <end position="29"/>
    </location>
</feature>
<feature type="domain" description="MmgE/PrpD N-terminal" evidence="3">
    <location>
        <begin position="15"/>
        <end position="246"/>
    </location>
</feature>
<dbReference type="Pfam" id="PF03972">
    <property type="entry name" value="MmgE_PrpD_N"/>
    <property type="match status" value="1"/>
</dbReference>
<keyword evidence="6" id="KW-1185">Reference proteome</keyword>
<evidence type="ECO:0000259" key="4">
    <source>
        <dbReference type="Pfam" id="PF19305"/>
    </source>
</evidence>
<accession>A0ABT2J2G3</accession>
<evidence type="ECO:0000259" key="3">
    <source>
        <dbReference type="Pfam" id="PF03972"/>
    </source>
</evidence>
<comment type="similarity">
    <text evidence="1">Belongs to the PrpD family.</text>
</comment>
<dbReference type="InterPro" id="IPR036148">
    <property type="entry name" value="MmgE/PrpD_sf"/>
</dbReference>
<dbReference type="Proteomes" id="UP001156441">
    <property type="component" value="Unassembled WGS sequence"/>
</dbReference>
<dbReference type="SUPFAM" id="SSF103378">
    <property type="entry name" value="2-methylcitrate dehydratase PrpD"/>
    <property type="match status" value="1"/>
</dbReference>
<reference evidence="5 6" key="1">
    <citation type="submission" date="2021-02" db="EMBL/GenBank/DDBJ databases">
        <title>Actinophytocola xerophila sp. nov., isolated from soil of cotton cropping field.</title>
        <authorList>
            <person name="Huang R."/>
            <person name="Chen X."/>
            <person name="Ge X."/>
            <person name="Liu W."/>
        </authorList>
    </citation>
    <scope>NUCLEOTIDE SEQUENCE [LARGE SCALE GENOMIC DNA]</scope>
    <source>
        <strain evidence="5 6">S1-96</strain>
    </source>
</reference>
<name>A0ABT2J2G3_9PSEU</name>
<comment type="caution">
    <text evidence="5">The sequence shown here is derived from an EMBL/GenBank/DDBJ whole genome shotgun (WGS) entry which is preliminary data.</text>
</comment>